<dbReference type="PANTHER" id="PTHR15830:SF10">
    <property type="entry name" value="TELOMERE LENGTH REGULATION PROTEIN TEL2 HOMOLOG"/>
    <property type="match status" value="1"/>
</dbReference>
<name>A0A4V1IRV8_9FUNG</name>
<reference evidence="5" key="1">
    <citation type="journal article" date="2018" name="Nat. Microbiol.">
        <title>Leveraging single-cell genomics to expand the fungal tree of life.</title>
        <authorList>
            <person name="Ahrendt S.R."/>
            <person name="Quandt C.A."/>
            <person name="Ciobanu D."/>
            <person name="Clum A."/>
            <person name="Salamov A."/>
            <person name="Andreopoulos B."/>
            <person name="Cheng J.F."/>
            <person name="Woyke T."/>
            <person name="Pelin A."/>
            <person name="Henrissat B."/>
            <person name="Reynolds N.K."/>
            <person name="Benny G.L."/>
            <person name="Smith M.E."/>
            <person name="James T.Y."/>
            <person name="Grigoriev I.V."/>
        </authorList>
    </citation>
    <scope>NUCLEOTIDE SEQUENCE [LARGE SCALE GENOMIC DNA]</scope>
</reference>
<dbReference type="GO" id="GO:0051083">
    <property type="term" value="P:'de novo' cotranslational protein folding"/>
    <property type="evidence" value="ECO:0007669"/>
    <property type="project" value="TreeGrafter"/>
</dbReference>
<evidence type="ECO:0000313" key="5">
    <source>
        <dbReference type="Proteomes" id="UP000269721"/>
    </source>
</evidence>
<evidence type="ECO:0000256" key="1">
    <source>
        <dbReference type="ARBA" id="ARBA00006133"/>
    </source>
</evidence>
<dbReference type="InterPro" id="IPR051970">
    <property type="entry name" value="TEL2_Regulation"/>
</dbReference>
<dbReference type="AlphaFoldDB" id="A0A4V1IRV8"/>
<feature type="domain" description="Telomere length regulation protein conserved" evidence="3">
    <location>
        <begin position="544"/>
        <end position="653"/>
    </location>
</feature>
<evidence type="ECO:0000256" key="2">
    <source>
        <dbReference type="SAM" id="MobiDB-lite"/>
    </source>
</evidence>
<accession>A0A4V1IRV8</accession>
<dbReference type="Gene3D" id="1.25.40.720">
    <property type="entry name" value="Telomere length regulation protein 2, C-terminal domain"/>
    <property type="match status" value="1"/>
</dbReference>
<organism evidence="4 5">
    <name type="scientific">Blyttiomyces helicus</name>
    <dbReference type="NCBI Taxonomy" id="388810"/>
    <lineage>
        <taxon>Eukaryota</taxon>
        <taxon>Fungi</taxon>
        <taxon>Fungi incertae sedis</taxon>
        <taxon>Chytridiomycota</taxon>
        <taxon>Chytridiomycota incertae sedis</taxon>
        <taxon>Chytridiomycetes</taxon>
        <taxon>Chytridiomycetes incertae sedis</taxon>
        <taxon>Blyttiomyces</taxon>
    </lineage>
</organism>
<dbReference type="PANTHER" id="PTHR15830">
    <property type="entry name" value="TELOMERE LENGTH REGULATION PROTEIN TEL2 FAMILY MEMBER"/>
    <property type="match status" value="1"/>
</dbReference>
<dbReference type="EMBL" id="KZ995082">
    <property type="protein sequence ID" value="RKO91407.1"/>
    <property type="molecule type" value="Genomic_DNA"/>
</dbReference>
<dbReference type="GO" id="GO:0005829">
    <property type="term" value="C:cytosol"/>
    <property type="evidence" value="ECO:0007669"/>
    <property type="project" value="TreeGrafter"/>
</dbReference>
<evidence type="ECO:0000259" key="3">
    <source>
        <dbReference type="Pfam" id="PF10193"/>
    </source>
</evidence>
<dbReference type="Proteomes" id="UP000269721">
    <property type="component" value="Unassembled WGS sequence"/>
</dbReference>
<dbReference type="InterPro" id="IPR038528">
    <property type="entry name" value="TEL2_C_sf"/>
</dbReference>
<dbReference type="GO" id="GO:0042162">
    <property type="term" value="F:telomeric DNA binding"/>
    <property type="evidence" value="ECO:0007669"/>
    <property type="project" value="TreeGrafter"/>
</dbReference>
<feature type="non-terminal residue" evidence="4">
    <location>
        <position position="754"/>
    </location>
</feature>
<dbReference type="Pfam" id="PF10193">
    <property type="entry name" value="Telomere_reg-2"/>
    <property type="match status" value="1"/>
</dbReference>
<protein>
    <submittedName>
        <fullName evidence="4">Telomere length regulation protein-domain-containing protein</fullName>
    </submittedName>
</protein>
<sequence length="754" mass="82122">MTPIGPIIHQIQRDLSSTDDLATVKCALSEPLTILLGCHSSPDRHVTLHGSRYLSSLSSEDLPAAACVFRRTHLARHLDLLLSSVSVNWLPLLTDSERRVLFDPYFGVIQGTAAAGVSQGGDGADIHAALGALVRAIAKKEHSFSLQVSVGILEALLSSWDVGAFLRAATQSGVSSETPEFRDSLQAGVWEQYISTVVAIPERVANACERTYRKAAPAMLSLLAAKLSRLGYSDMLADQWLLSLQKSIKIPPTASLWKDVFAPLPPREAENILASFLRRFAKETAQSDAHRRNIIRFSKILSLLVGESAVDSVMEIQHTLVQKFLLVSVFPIDALRILIEFFASLPESSDITCAILLCLARVSANGIQRSGLAHLFISGIDKYLDSSLPRTRLLGMVTAECFSKIANDTSTLDFELGETEEVRFLRSLAVPPPPLPSLNADDFDSDPHDIGEVAAQSVATGDTTKDTSLFPSAIKCDDDDVNLRLVTTSEEDPDEIVENVRELASNDSDSDSTSDSDDDDDLQPYNLREDDVPVSSDGKSLKPPAYIRECVRGLRAADDPDKIEVALNAAESLIRATAVEELNEVGTDIASTLLHLQNPYELDSFDKKRMAALVELTTRIPAIVSGFLIEEFYEGKQSTGLRMDVLTCLALSAARLSAIPEEAPTRTRHTAPAAPLDIVAERIKANTRRFSRKSLIAPAKTHVNRFAPVAGKFFFPLVGRFQSPSYSQRLFEGDTAILLVEKFLTTAGILVGCA</sequence>
<dbReference type="OrthoDB" id="10258062at2759"/>
<feature type="compositionally biased region" description="Acidic residues" evidence="2">
    <location>
        <begin position="508"/>
        <end position="522"/>
    </location>
</feature>
<dbReference type="InterPro" id="IPR019337">
    <property type="entry name" value="Telomere_length_regulation_dom"/>
</dbReference>
<evidence type="ECO:0000313" key="4">
    <source>
        <dbReference type="EMBL" id="RKO91407.1"/>
    </source>
</evidence>
<dbReference type="GO" id="GO:0051879">
    <property type="term" value="F:Hsp90 protein binding"/>
    <property type="evidence" value="ECO:0007669"/>
    <property type="project" value="TreeGrafter"/>
</dbReference>
<comment type="similarity">
    <text evidence="1">Belongs to the TEL2 family.</text>
</comment>
<keyword evidence="5" id="KW-1185">Reference proteome</keyword>
<gene>
    <name evidence="4" type="ORF">BDK51DRAFT_30976</name>
</gene>
<feature type="region of interest" description="Disordered" evidence="2">
    <location>
        <begin position="501"/>
        <end position="541"/>
    </location>
</feature>
<proteinExistence type="inferred from homology"/>